<evidence type="ECO:0000256" key="4">
    <source>
        <dbReference type="ARBA" id="ARBA00023204"/>
    </source>
</evidence>
<dbReference type="GeneID" id="102199774"/>
<dbReference type="GO" id="GO:0032807">
    <property type="term" value="C:DNA ligase IV complex"/>
    <property type="evidence" value="ECO:0007669"/>
    <property type="project" value="TreeGrafter"/>
</dbReference>
<keyword evidence="4" id="KW-0234">DNA repair</keyword>
<feature type="compositionally biased region" description="Polar residues" evidence="7">
    <location>
        <begin position="360"/>
        <end position="370"/>
    </location>
</feature>
<dbReference type="GO" id="GO:0003677">
    <property type="term" value="F:DNA binding"/>
    <property type="evidence" value="ECO:0007669"/>
    <property type="project" value="InterPro"/>
</dbReference>
<sequence length="370" mass="41509">MGIKATSHFRLPGTYVTKAKHGLRDVRTHCAVADWLKAQELKVETTVEAVKSLGYVRNMSGTVCQIRLSDDPDTPYFLRVDWAIDLGAGFTLALTNGSSAWIGEVSEDDMTREANDIGVPRERYVEDLLQALTKSGGGRSEDKEMYTFGLSPDRRCLLYEKTCNDISVHLGSVELQPSPDPLELTCEMIGQSLKRSTDLETENSRLLEQNCKLKQDHQRILGQLKHQVQKKEALERELYSRFVMVLNEKKAKIRGLQEAVKGLRNLDDHPSDEEGVQRIQFVGVTGNTSSSVSSFSDNLTTQGEGSPDRGEETSQSIQPSLEPTILITGRNLVWEGIPVDRTFSDDDEDEQPKWKRRLLHTSSPRSSEQL</sequence>
<dbReference type="GO" id="GO:0010165">
    <property type="term" value="P:response to X-ray"/>
    <property type="evidence" value="ECO:0007669"/>
    <property type="project" value="TreeGrafter"/>
</dbReference>
<evidence type="ECO:0000256" key="3">
    <source>
        <dbReference type="ARBA" id="ARBA00023172"/>
    </source>
</evidence>
<dbReference type="InterPro" id="IPR053961">
    <property type="entry name" value="XRCC4_N"/>
</dbReference>
<keyword evidence="10" id="KW-1185">Reference proteome</keyword>
<dbReference type="RefSeq" id="XP_013770510.1">
    <property type="nucleotide sequence ID" value="XM_013915056.1"/>
</dbReference>
<evidence type="ECO:0000259" key="9">
    <source>
        <dbReference type="Pfam" id="PF21924"/>
    </source>
</evidence>
<feature type="region of interest" description="Disordered" evidence="7">
    <location>
        <begin position="287"/>
        <end position="322"/>
    </location>
</feature>
<comment type="subcellular location">
    <subcellularLocation>
        <location evidence="1">Nucleus</location>
    </subcellularLocation>
</comment>
<keyword evidence="3" id="KW-0233">DNA recombination</keyword>
<dbReference type="GO" id="GO:0006303">
    <property type="term" value="P:double-strand break repair via nonhomologous end joining"/>
    <property type="evidence" value="ECO:0007669"/>
    <property type="project" value="TreeGrafter"/>
</dbReference>
<evidence type="ECO:0000256" key="7">
    <source>
        <dbReference type="SAM" id="MobiDB-lite"/>
    </source>
</evidence>
<feature type="region of interest" description="Disordered" evidence="7">
    <location>
        <begin position="341"/>
        <end position="370"/>
    </location>
</feature>
<dbReference type="InterPro" id="IPR053962">
    <property type="entry name" value="XRCC4_CC"/>
</dbReference>
<organism evidence="10 13">
    <name type="scientific">Pundamilia nyererei</name>
    <dbReference type="NCBI Taxonomy" id="303518"/>
    <lineage>
        <taxon>Eukaryota</taxon>
        <taxon>Metazoa</taxon>
        <taxon>Chordata</taxon>
        <taxon>Craniata</taxon>
        <taxon>Vertebrata</taxon>
        <taxon>Euteleostomi</taxon>
        <taxon>Actinopterygii</taxon>
        <taxon>Neopterygii</taxon>
        <taxon>Teleostei</taxon>
        <taxon>Neoteleostei</taxon>
        <taxon>Acanthomorphata</taxon>
        <taxon>Ovalentaria</taxon>
        <taxon>Cichlomorphae</taxon>
        <taxon>Cichliformes</taxon>
        <taxon>Cichlidae</taxon>
        <taxon>African cichlids</taxon>
        <taxon>Pseudocrenilabrinae</taxon>
        <taxon>Haplochromini</taxon>
        <taxon>Pundamilia</taxon>
    </lineage>
</organism>
<evidence type="ECO:0000256" key="2">
    <source>
        <dbReference type="ARBA" id="ARBA00022763"/>
    </source>
</evidence>
<dbReference type="InterPro" id="IPR014751">
    <property type="entry name" value="XRCC4-like_C"/>
</dbReference>
<dbReference type="Gene3D" id="1.20.5.370">
    <property type="match status" value="1"/>
</dbReference>
<dbReference type="Gene3D" id="2.170.210.10">
    <property type="entry name" value="DNA double-strand break repair and VJ recombination XRCC4, N-terminal"/>
    <property type="match status" value="1"/>
</dbReference>
<name>A0A9Y6JIH0_9CICH</name>
<dbReference type="GO" id="GO:0005958">
    <property type="term" value="C:DNA-dependent protein kinase-DNA ligase 4 complex"/>
    <property type="evidence" value="ECO:0007669"/>
    <property type="project" value="TreeGrafter"/>
</dbReference>
<evidence type="ECO:0000256" key="5">
    <source>
        <dbReference type="ARBA" id="ARBA00023242"/>
    </source>
</evidence>
<dbReference type="CDD" id="cd22283">
    <property type="entry name" value="HD_XRCC4_N"/>
    <property type="match status" value="1"/>
</dbReference>
<dbReference type="Pfam" id="PF06632">
    <property type="entry name" value="XRCC4"/>
    <property type="match status" value="1"/>
</dbReference>
<dbReference type="PANTHER" id="PTHR28559">
    <property type="entry name" value="DNA REPAIR PROTEIN XRCC4"/>
    <property type="match status" value="1"/>
</dbReference>
<gene>
    <name evidence="11 12 13" type="primary">xrcc4</name>
</gene>
<evidence type="ECO:0000259" key="8">
    <source>
        <dbReference type="Pfam" id="PF06632"/>
    </source>
</evidence>
<evidence type="ECO:0000256" key="6">
    <source>
        <dbReference type="ARBA" id="ARBA00025728"/>
    </source>
</evidence>
<dbReference type="Pfam" id="PF21924">
    <property type="entry name" value="XRCC4_CC"/>
    <property type="match status" value="1"/>
</dbReference>
<keyword evidence="2" id="KW-0227">DNA damage</keyword>
<dbReference type="InterPro" id="IPR038051">
    <property type="entry name" value="XRCC4-like_N_sf"/>
</dbReference>
<dbReference type="GO" id="GO:0033152">
    <property type="term" value="P:immunoglobulin V(D)J recombination"/>
    <property type="evidence" value="ECO:0007669"/>
    <property type="project" value="TreeGrafter"/>
</dbReference>
<feature type="domain" description="XRCC4 coiled-coil" evidence="9">
    <location>
        <begin position="180"/>
        <end position="256"/>
    </location>
</feature>
<dbReference type="PANTHER" id="PTHR28559:SF1">
    <property type="entry name" value="DNA REPAIR PROTEIN XRCC4"/>
    <property type="match status" value="1"/>
</dbReference>
<comment type="similarity">
    <text evidence="6">Belongs to the XRCC4-XLF family. XRCC4 subfamily.</text>
</comment>
<dbReference type="RefSeq" id="XP_013770506.1">
    <property type="nucleotide sequence ID" value="XM_013915052.1"/>
</dbReference>
<dbReference type="SUPFAM" id="SSF50809">
    <property type="entry name" value="XRCC4, N-terminal domain"/>
    <property type="match status" value="1"/>
</dbReference>
<evidence type="ECO:0000313" key="10">
    <source>
        <dbReference type="Proteomes" id="UP000695023"/>
    </source>
</evidence>
<evidence type="ECO:0000313" key="13">
    <source>
        <dbReference type="RefSeq" id="XP_013770511.1"/>
    </source>
</evidence>
<feature type="compositionally biased region" description="Low complexity" evidence="7">
    <location>
        <begin position="287"/>
        <end position="296"/>
    </location>
</feature>
<evidence type="ECO:0000256" key="1">
    <source>
        <dbReference type="ARBA" id="ARBA00004123"/>
    </source>
</evidence>
<dbReference type="AlphaFoldDB" id="A0A9Y6JIH0"/>
<keyword evidence="5" id="KW-0539">Nucleus</keyword>
<reference evidence="11 12" key="1">
    <citation type="submission" date="2025-04" db="UniProtKB">
        <authorList>
            <consortium name="RefSeq"/>
        </authorList>
    </citation>
    <scope>IDENTIFICATION</scope>
</reference>
<dbReference type="InterPro" id="IPR009089">
    <property type="entry name" value="XRCC4_N_sf"/>
</dbReference>
<protein>
    <submittedName>
        <fullName evidence="11 12">DNA repair protein XRCC4 isoform X1</fullName>
    </submittedName>
</protein>
<feature type="domain" description="XRCC4 N-terminal" evidence="8">
    <location>
        <begin position="75"/>
        <end position="176"/>
    </location>
</feature>
<evidence type="ECO:0000313" key="12">
    <source>
        <dbReference type="RefSeq" id="XP_013770510.1"/>
    </source>
</evidence>
<dbReference type="SUPFAM" id="SSF58022">
    <property type="entry name" value="XRCC4, C-terminal oligomerization domain"/>
    <property type="match status" value="1"/>
</dbReference>
<dbReference type="Proteomes" id="UP000695023">
    <property type="component" value="Unplaced"/>
</dbReference>
<dbReference type="InterPro" id="IPR010585">
    <property type="entry name" value="DNA_repair_prot_XRCC4"/>
</dbReference>
<evidence type="ECO:0000313" key="11">
    <source>
        <dbReference type="RefSeq" id="XP_013770506.1"/>
    </source>
</evidence>
<dbReference type="RefSeq" id="XP_013770511.1">
    <property type="nucleotide sequence ID" value="XM_013915057.1"/>
</dbReference>
<proteinExistence type="inferred from homology"/>
<accession>A0A9Y6JIH0</accession>